<reference evidence="2 3" key="1">
    <citation type="journal article" date="2019" name="Mol. Ecol. Resour.">
        <title>Improving Illumina assemblies with Hi-C and long reads: an example with the North African dromedary.</title>
        <authorList>
            <person name="Elbers J.P."/>
            <person name="Rogers M.F."/>
            <person name="Perelman P.L."/>
            <person name="Proskuryakova A.A."/>
            <person name="Serdyukova N.A."/>
            <person name="Johnson W.E."/>
            <person name="Horin P."/>
            <person name="Corander J."/>
            <person name="Murphy D."/>
            <person name="Burger P.A."/>
        </authorList>
    </citation>
    <scope>NUCLEOTIDE SEQUENCE [LARGE SCALE GENOMIC DNA]</scope>
    <source>
        <strain evidence="2">Drom800</strain>
        <tissue evidence="2">Blood</tissue>
    </source>
</reference>
<feature type="region of interest" description="Disordered" evidence="1">
    <location>
        <begin position="1"/>
        <end position="68"/>
    </location>
</feature>
<proteinExistence type="predicted"/>
<comment type="caution">
    <text evidence="2">The sequence shown here is derived from an EMBL/GenBank/DDBJ whole genome shotgun (WGS) entry which is preliminary data.</text>
</comment>
<evidence type="ECO:0000256" key="1">
    <source>
        <dbReference type="SAM" id="MobiDB-lite"/>
    </source>
</evidence>
<keyword evidence="3" id="KW-1185">Reference proteome</keyword>
<feature type="compositionally biased region" description="Acidic residues" evidence="1">
    <location>
        <begin position="52"/>
        <end position="68"/>
    </location>
</feature>
<feature type="compositionally biased region" description="Basic and acidic residues" evidence="1">
    <location>
        <begin position="37"/>
        <end position="51"/>
    </location>
</feature>
<accession>A0A5N4D217</accession>
<protein>
    <submittedName>
        <fullName evidence="2">Putative high mobility group protein B1-like 1</fullName>
    </submittedName>
</protein>
<evidence type="ECO:0000313" key="3">
    <source>
        <dbReference type="Proteomes" id="UP000299084"/>
    </source>
</evidence>
<sequence>MSDKEGGKFEDMAKADKTHRERDMKPCISPKGRANKKFKDPIAEKSEKKKEDEEDEKGEEEKDGEDDE</sequence>
<dbReference type="Proteomes" id="UP000299084">
    <property type="component" value="Unassembled WGS sequence"/>
</dbReference>
<feature type="compositionally biased region" description="Basic and acidic residues" evidence="1">
    <location>
        <begin position="1"/>
        <end position="25"/>
    </location>
</feature>
<name>A0A5N4D217_CAMDR</name>
<evidence type="ECO:0000313" key="2">
    <source>
        <dbReference type="EMBL" id="KAB1265137.1"/>
    </source>
</evidence>
<dbReference type="EMBL" id="JWIN03000016">
    <property type="protein sequence ID" value="KAB1265137.1"/>
    <property type="molecule type" value="Genomic_DNA"/>
</dbReference>
<dbReference type="AlphaFoldDB" id="A0A5N4D217"/>
<gene>
    <name evidence="2" type="ORF">Cadr_000018905</name>
</gene>
<organism evidence="2 3">
    <name type="scientific">Camelus dromedarius</name>
    <name type="common">Dromedary</name>
    <name type="synonym">Arabian camel</name>
    <dbReference type="NCBI Taxonomy" id="9838"/>
    <lineage>
        <taxon>Eukaryota</taxon>
        <taxon>Metazoa</taxon>
        <taxon>Chordata</taxon>
        <taxon>Craniata</taxon>
        <taxon>Vertebrata</taxon>
        <taxon>Euteleostomi</taxon>
        <taxon>Mammalia</taxon>
        <taxon>Eutheria</taxon>
        <taxon>Laurasiatheria</taxon>
        <taxon>Artiodactyla</taxon>
        <taxon>Tylopoda</taxon>
        <taxon>Camelidae</taxon>
        <taxon>Camelus</taxon>
    </lineage>
</organism>